<comment type="caution">
    <text evidence="3">The sequence shown here is derived from an EMBL/GenBank/DDBJ whole genome shotgun (WGS) entry which is preliminary data.</text>
</comment>
<dbReference type="OrthoDB" id="205569at2759"/>
<evidence type="ECO:0000259" key="2">
    <source>
        <dbReference type="Pfam" id="PF09429"/>
    </source>
</evidence>
<name>A0A068S0F0_9FUNG</name>
<feature type="compositionally biased region" description="Acidic residues" evidence="1">
    <location>
        <begin position="438"/>
        <end position="447"/>
    </location>
</feature>
<feature type="region of interest" description="Disordered" evidence="1">
    <location>
        <begin position="112"/>
        <end position="382"/>
    </location>
</feature>
<gene>
    <name evidence="3" type="ORF">LCOR_06601.1</name>
</gene>
<feature type="region of interest" description="Disordered" evidence="1">
    <location>
        <begin position="37"/>
        <end position="81"/>
    </location>
</feature>
<dbReference type="InterPro" id="IPR019007">
    <property type="entry name" value="Wbp11/ELF5/Saf1_N"/>
</dbReference>
<sequence>MGGGGGGGGCGGGQFQAAVASFLSAFTGFLNVMPKSKRAINPADALRKAQRKRELKKNKEQRREARQSALAKKNTNPIKGEIQRLENQARHTGLDKNAQARLTQLKADLERIEKAKKSREPQLSGAQAAFLERQRQQQEREQRENRKMVYDPKTNSFVAVKVKDTGAKAGSSKTRRSDDDSSSSSSTSSSETDSDSDLSDSDISDTEDVDNKQDDQDVMNEDEDIPLPEGPPPKEVNVADQSKQGNDDDEEDDDDDDDIPLPEGPPPPKPFQTQLAPIQAAQMRPPPPPPPRPPHFAPQFHGMPPMAGGYGMMVPPPPPPGRPPAHAMRVPPPPPPRPPFMQRPPMYTQPPHIYQPPSTTATTTTEKNASPISNQVEAPKPTREQIAAATISAEPQLRDLQKELLGFVPAAVRRKQAAQKKTAALPKGAKPIINAAPDVEEGEEEQE</sequence>
<feature type="compositionally biased region" description="Acidic residues" evidence="1">
    <location>
        <begin position="247"/>
        <end position="260"/>
    </location>
</feature>
<dbReference type="Proteomes" id="UP000027586">
    <property type="component" value="Unassembled WGS sequence"/>
</dbReference>
<dbReference type="EMBL" id="CBTN010000029">
    <property type="protein sequence ID" value="CDH55460.1"/>
    <property type="molecule type" value="Genomic_DNA"/>
</dbReference>
<feature type="compositionally biased region" description="Basic and acidic residues" evidence="1">
    <location>
        <begin position="57"/>
        <end position="66"/>
    </location>
</feature>
<dbReference type="STRING" id="1263082.A0A068S0F0"/>
<feature type="compositionally biased region" description="Low complexity" evidence="1">
    <location>
        <begin position="182"/>
        <end position="191"/>
    </location>
</feature>
<accession>A0A068S0F0</accession>
<reference evidence="3" key="1">
    <citation type="submission" date="2013-08" db="EMBL/GenBank/DDBJ databases">
        <title>Gene expansion shapes genome architecture in the human pathogen Lichtheimia corymbifera: an evolutionary genomics analysis in the ancient terrestrial Mucorales (Mucoromycotina).</title>
        <authorList>
            <person name="Schwartze V.U."/>
            <person name="Winter S."/>
            <person name="Shelest E."/>
            <person name="Marcet-Houben M."/>
            <person name="Horn F."/>
            <person name="Wehner S."/>
            <person name="Hoffmann K."/>
            <person name="Riege K."/>
            <person name="Sammeth M."/>
            <person name="Nowrousian M."/>
            <person name="Valiante V."/>
            <person name="Linde J."/>
            <person name="Jacobsen I.D."/>
            <person name="Marz M."/>
            <person name="Brakhage A.A."/>
            <person name="Gabaldon T."/>
            <person name="Bocker S."/>
            <person name="Voigt K."/>
        </authorList>
    </citation>
    <scope>NUCLEOTIDE SEQUENCE [LARGE SCALE GENOMIC DNA]</scope>
    <source>
        <strain evidence="3">FSU 9682</strain>
    </source>
</reference>
<protein>
    <recommendedName>
        <fullName evidence="2">Wbp11/ELF5/Saf1 N-terminal domain-containing protein</fullName>
    </recommendedName>
</protein>
<feature type="compositionally biased region" description="Polar residues" evidence="1">
    <location>
        <begin position="366"/>
        <end position="376"/>
    </location>
</feature>
<feature type="compositionally biased region" description="Acidic residues" evidence="1">
    <location>
        <begin position="216"/>
        <end position="226"/>
    </location>
</feature>
<feature type="compositionally biased region" description="Basic and acidic residues" evidence="1">
    <location>
        <begin position="132"/>
        <end position="150"/>
    </location>
</feature>
<feature type="compositionally biased region" description="Pro residues" evidence="1">
    <location>
        <begin position="314"/>
        <end position="323"/>
    </location>
</feature>
<proteinExistence type="predicted"/>
<dbReference type="GO" id="GO:0006396">
    <property type="term" value="P:RNA processing"/>
    <property type="evidence" value="ECO:0007669"/>
    <property type="project" value="InterPro"/>
</dbReference>
<dbReference type="AlphaFoldDB" id="A0A068S0F0"/>
<feature type="compositionally biased region" description="Pro residues" evidence="1">
    <location>
        <begin position="284"/>
        <end position="296"/>
    </location>
</feature>
<feature type="domain" description="Wbp11/ELF5/Saf1 N-terminal" evidence="2">
    <location>
        <begin position="37"/>
        <end position="114"/>
    </location>
</feature>
<evidence type="ECO:0000313" key="4">
    <source>
        <dbReference type="Proteomes" id="UP000027586"/>
    </source>
</evidence>
<dbReference type="VEuPathDB" id="FungiDB:LCOR_06601.1"/>
<evidence type="ECO:0000256" key="1">
    <source>
        <dbReference type="SAM" id="MobiDB-lite"/>
    </source>
</evidence>
<feature type="compositionally biased region" description="Pro residues" evidence="1">
    <location>
        <begin position="330"/>
        <end position="342"/>
    </location>
</feature>
<dbReference type="Pfam" id="PF09429">
    <property type="entry name" value="Wbp11"/>
    <property type="match status" value="1"/>
</dbReference>
<feature type="compositionally biased region" description="Acidic residues" evidence="1">
    <location>
        <begin position="192"/>
        <end position="208"/>
    </location>
</feature>
<evidence type="ECO:0000313" key="3">
    <source>
        <dbReference type="EMBL" id="CDH55460.1"/>
    </source>
</evidence>
<keyword evidence="4" id="KW-1185">Reference proteome</keyword>
<feature type="region of interest" description="Disordered" evidence="1">
    <location>
        <begin position="419"/>
        <end position="447"/>
    </location>
</feature>
<organism evidence="3 4">
    <name type="scientific">Lichtheimia corymbifera JMRC:FSU:9682</name>
    <dbReference type="NCBI Taxonomy" id="1263082"/>
    <lineage>
        <taxon>Eukaryota</taxon>
        <taxon>Fungi</taxon>
        <taxon>Fungi incertae sedis</taxon>
        <taxon>Mucoromycota</taxon>
        <taxon>Mucoromycotina</taxon>
        <taxon>Mucoromycetes</taxon>
        <taxon>Mucorales</taxon>
        <taxon>Lichtheimiaceae</taxon>
        <taxon>Lichtheimia</taxon>
    </lineage>
</organism>